<comment type="catalytic activity">
    <reaction evidence="1 6 7">
        <text>adenosine 5'-phosphosulfate + ATP = 3'-phosphoadenylyl sulfate + ADP + H(+)</text>
        <dbReference type="Rhea" id="RHEA:24152"/>
        <dbReference type="ChEBI" id="CHEBI:15378"/>
        <dbReference type="ChEBI" id="CHEBI:30616"/>
        <dbReference type="ChEBI" id="CHEBI:58243"/>
        <dbReference type="ChEBI" id="CHEBI:58339"/>
        <dbReference type="ChEBI" id="CHEBI:456216"/>
        <dbReference type="EC" id="2.7.1.25"/>
    </reaction>
</comment>
<dbReference type="InterPro" id="IPR050512">
    <property type="entry name" value="Sulf_AdTrans/APS_kinase"/>
</dbReference>
<dbReference type="Gene3D" id="3.40.50.300">
    <property type="entry name" value="P-loop containing nucleotide triphosphate hydrolases"/>
    <property type="match status" value="1"/>
</dbReference>
<keyword evidence="10" id="KW-1185">Reference proteome</keyword>
<feature type="domain" description="APS kinase" evidence="8">
    <location>
        <begin position="4"/>
        <end position="151"/>
    </location>
</feature>
<keyword evidence="3 6" id="KW-0808">Transferase</keyword>
<comment type="function">
    <text evidence="6 7">Catalyzes the synthesis of activated sulfate.</text>
</comment>
<dbReference type="NCBIfam" id="TIGR00455">
    <property type="entry name" value="apsK"/>
    <property type="match status" value="1"/>
</dbReference>
<dbReference type="GO" id="GO:0004020">
    <property type="term" value="F:adenylylsulfate kinase activity"/>
    <property type="evidence" value="ECO:0007669"/>
    <property type="project" value="UniProtKB-EC"/>
</dbReference>
<dbReference type="PANTHER" id="PTHR42700:SF1">
    <property type="entry name" value="SULFATE ADENYLYLTRANSFERASE"/>
    <property type="match status" value="1"/>
</dbReference>
<evidence type="ECO:0000256" key="3">
    <source>
        <dbReference type="ARBA" id="ARBA00022679"/>
    </source>
</evidence>
<comment type="pathway">
    <text evidence="6 7">Sulfur metabolism; hydrogen sulfide biosynthesis; sulfite from sulfate: step 2/3.</text>
</comment>
<proteinExistence type="inferred from homology"/>
<evidence type="ECO:0000313" key="10">
    <source>
        <dbReference type="Proteomes" id="UP001250932"/>
    </source>
</evidence>
<organism evidence="9 10">
    <name type="scientific">Candidatus Nitronereus thalassa</name>
    <dbReference type="NCBI Taxonomy" id="3020898"/>
    <lineage>
        <taxon>Bacteria</taxon>
        <taxon>Pseudomonadati</taxon>
        <taxon>Nitrospirota</taxon>
        <taxon>Nitrospiria</taxon>
        <taxon>Nitrospirales</taxon>
        <taxon>Nitrospiraceae</taxon>
        <taxon>Candidatus Nitronereus</taxon>
    </lineage>
</organism>
<sequence>MSGGSIIWFTGLPCSGKSTLAHLLHDSLNGQGVPSEIFDGDIVRQRLTKGLGFSKEDRIENVQRIAFVANLLARHGVMAIVAAISPYQEARDQIRKEFQTYIEIFVDCPLEVCQACDVKGMYQKARDGHIQHFTGVSDPYEIPTSPDLVLKTAHETQSESLSRILKLVT</sequence>
<evidence type="ECO:0000256" key="7">
    <source>
        <dbReference type="RuleBase" id="RU004347"/>
    </source>
</evidence>
<evidence type="ECO:0000256" key="4">
    <source>
        <dbReference type="ARBA" id="ARBA00022741"/>
    </source>
</evidence>
<comment type="similarity">
    <text evidence="6 7">Belongs to the APS kinase family.</text>
</comment>
<feature type="active site" description="Phosphoserine intermediate" evidence="6">
    <location>
        <position position="85"/>
    </location>
</feature>
<dbReference type="InterPro" id="IPR002891">
    <property type="entry name" value="APS"/>
</dbReference>
<reference evidence="9 10" key="1">
    <citation type="journal article" date="2023" name="ISME J.">
        <title>Cultivation and genomic characterization of novel and ubiquitous marine nitrite-oxidizing bacteria from the Nitrospirales.</title>
        <authorList>
            <person name="Mueller A.J."/>
            <person name="Daebeler A."/>
            <person name="Herbold C.W."/>
            <person name="Kirkegaard R.H."/>
            <person name="Daims H."/>
        </authorList>
    </citation>
    <scope>NUCLEOTIDE SEQUENCE [LARGE SCALE GENOMIC DNA]</scope>
    <source>
        <strain evidence="9 10">EB</strain>
    </source>
</reference>
<keyword evidence="5 6" id="KW-0067">ATP-binding</keyword>
<accession>A0ABU3KCF5</accession>
<evidence type="ECO:0000259" key="8">
    <source>
        <dbReference type="Pfam" id="PF01583"/>
    </source>
</evidence>
<evidence type="ECO:0000256" key="5">
    <source>
        <dbReference type="ARBA" id="ARBA00022840"/>
    </source>
</evidence>
<dbReference type="InterPro" id="IPR059117">
    <property type="entry name" value="APS_kinase_dom"/>
</dbReference>
<dbReference type="RefSeq" id="WP_313834785.1">
    <property type="nucleotide sequence ID" value="NZ_JAQOUE010000002.1"/>
</dbReference>
<gene>
    <name evidence="6 9" type="primary">cysC</name>
    <name evidence="9" type="ORF">PPG34_17750</name>
</gene>
<protein>
    <recommendedName>
        <fullName evidence="2 6">Adenylyl-sulfate kinase</fullName>
        <ecNumber evidence="2 6">2.7.1.25</ecNumber>
    </recommendedName>
    <alternativeName>
        <fullName evidence="6">APS kinase</fullName>
    </alternativeName>
    <alternativeName>
        <fullName evidence="6">ATP adenosine-5'-phosphosulfate 3'-phosphotransferase</fullName>
    </alternativeName>
    <alternativeName>
        <fullName evidence="6">Adenosine-5'-phosphosulfate kinase</fullName>
    </alternativeName>
</protein>
<evidence type="ECO:0000256" key="1">
    <source>
        <dbReference type="ARBA" id="ARBA00001823"/>
    </source>
</evidence>
<comment type="caution">
    <text evidence="9">The sequence shown here is derived from an EMBL/GenBank/DDBJ whole genome shotgun (WGS) entry which is preliminary data.</text>
</comment>
<keyword evidence="6 7" id="KW-0418">Kinase</keyword>
<dbReference type="SUPFAM" id="SSF52540">
    <property type="entry name" value="P-loop containing nucleoside triphosphate hydrolases"/>
    <property type="match status" value="1"/>
</dbReference>
<dbReference type="HAMAP" id="MF_00065">
    <property type="entry name" value="Adenylyl_sulf_kinase"/>
    <property type="match status" value="1"/>
</dbReference>
<dbReference type="InterPro" id="IPR027417">
    <property type="entry name" value="P-loop_NTPase"/>
</dbReference>
<evidence type="ECO:0000256" key="2">
    <source>
        <dbReference type="ARBA" id="ARBA00012121"/>
    </source>
</evidence>
<keyword evidence="6" id="KW-0597">Phosphoprotein</keyword>
<dbReference type="CDD" id="cd02027">
    <property type="entry name" value="APSK"/>
    <property type="match status" value="1"/>
</dbReference>
<dbReference type="Proteomes" id="UP001250932">
    <property type="component" value="Unassembled WGS sequence"/>
</dbReference>
<keyword evidence="4 6" id="KW-0547">Nucleotide-binding</keyword>
<dbReference type="Pfam" id="PF01583">
    <property type="entry name" value="APS_kinase"/>
    <property type="match status" value="1"/>
</dbReference>
<evidence type="ECO:0000313" key="9">
    <source>
        <dbReference type="EMBL" id="MDT7044200.1"/>
    </source>
</evidence>
<dbReference type="NCBIfam" id="NF003013">
    <property type="entry name" value="PRK03846.1"/>
    <property type="match status" value="1"/>
</dbReference>
<name>A0ABU3KCF5_9BACT</name>
<feature type="binding site" evidence="6">
    <location>
        <begin position="11"/>
        <end position="18"/>
    </location>
    <ligand>
        <name>ATP</name>
        <dbReference type="ChEBI" id="CHEBI:30616"/>
    </ligand>
</feature>
<dbReference type="EC" id="2.7.1.25" evidence="2 6"/>
<evidence type="ECO:0000256" key="6">
    <source>
        <dbReference type="HAMAP-Rule" id="MF_00065"/>
    </source>
</evidence>
<dbReference type="PANTHER" id="PTHR42700">
    <property type="entry name" value="SULFATE ADENYLYLTRANSFERASE"/>
    <property type="match status" value="1"/>
</dbReference>
<dbReference type="EMBL" id="JAQOUE010000002">
    <property type="protein sequence ID" value="MDT7044200.1"/>
    <property type="molecule type" value="Genomic_DNA"/>
</dbReference>